<feature type="domain" description="DUF7587" evidence="2">
    <location>
        <begin position="23"/>
        <end position="128"/>
    </location>
</feature>
<evidence type="ECO:0000256" key="1">
    <source>
        <dbReference type="SAM" id="MobiDB-lite"/>
    </source>
</evidence>
<keyword evidence="4" id="KW-1185">Reference proteome</keyword>
<evidence type="ECO:0000313" key="3">
    <source>
        <dbReference type="EMBL" id="KAK5141975.1"/>
    </source>
</evidence>
<reference evidence="3 4" key="1">
    <citation type="submission" date="2023-08" db="EMBL/GenBank/DDBJ databases">
        <title>Black Yeasts Isolated from many extreme environments.</title>
        <authorList>
            <person name="Coleine C."/>
            <person name="Stajich J.E."/>
            <person name="Selbmann L."/>
        </authorList>
    </citation>
    <scope>NUCLEOTIDE SEQUENCE [LARGE SCALE GENOMIC DNA]</scope>
    <source>
        <strain evidence="3 4">CCFEE 5386</strain>
    </source>
</reference>
<dbReference type="Pfam" id="PF24494">
    <property type="entry name" value="DUF7587"/>
    <property type="match status" value="1"/>
</dbReference>
<dbReference type="EMBL" id="JAVRRR010000496">
    <property type="protein sequence ID" value="KAK5141975.1"/>
    <property type="molecule type" value="Genomic_DNA"/>
</dbReference>
<organism evidence="3 4">
    <name type="scientific">Rachicladosporium monterosium</name>
    <dbReference type="NCBI Taxonomy" id="1507873"/>
    <lineage>
        <taxon>Eukaryota</taxon>
        <taxon>Fungi</taxon>
        <taxon>Dikarya</taxon>
        <taxon>Ascomycota</taxon>
        <taxon>Pezizomycotina</taxon>
        <taxon>Dothideomycetes</taxon>
        <taxon>Dothideomycetidae</taxon>
        <taxon>Cladosporiales</taxon>
        <taxon>Cladosporiaceae</taxon>
        <taxon>Rachicladosporium</taxon>
    </lineage>
</organism>
<gene>
    <name evidence="3" type="ORF">LTR32_005589</name>
</gene>
<evidence type="ECO:0000259" key="2">
    <source>
        <dbReference type="Pfam" id="PF24494"/>
    </source>
</evidence>
<feature type="compositionally biased region" description="Acidic residues" evidence="1">
    <location>
        <begin position="162"/>
        <end position="187"/>
    </location>
</feature>
<accession>A0ABR0L3E3</accession>
<protein>
    <recommendedName>
        <fullName evidence="2">DUF7587 domain-containing protein</fullName>
    </recommendedName>
</protein>
<evidence type="ECO:0000313" key="4">
    <source>
        <dbReference type="Proteomes" id="UP001308179"/>
    </source>
</evidence>
<proteinExistence type="predicted"/>
<name>A0ABR0L3E3_9PEZI</name>
<sequence length="244" mass="28370">PKQDRRMVARATRQRLDTRDARVRALADHLDHKVRTPTPYISFTDSPDRLEGLARLRKQRGNRGQQYLTVVDPQRRIQRGLPILHLADEMKFYDIIPPYSADYSINHYLCLWEVTPEEVVGTWEWDELTNDGQWYEHKILPALRAHQEAIRQRHRIERDGNEFDDDKDNEDDEQDENEDDNEEEEESRADKLEDNVLAAALGKIHCKCQFLTVNEGPTDNDSTLSVNKITAATDSTVKVFASED</sequence>
<feature type="non-terminal residue" evidence="3">
    <location>
        <position position="1"/>
    </location>
</feature>
<feature type="region of interest" description="Disordered" evidence="1">
    <location>
        <begin position="154"/>
        <end position="191"/>
    </location>
</feature>
<dbReference type="Proteomes" id="UP001308179">
    <property type="component" value="Unassembled WGS sequence"/>
</dbReference>
<dbReference type="InterPro" id="IPR056009">
    <property type="entry name" value="DUF7587"/>
</dbReference>
<comment type="caution">
    <text evidence="3">The sequence shown here is derived from an EMBL/GenBank/DDBJ whole genome shotgun (WGS) entry which is preliminary data.</text>
</comment>